<proteinExistence type="predicted"/>
<dbReference type="InterPro" id="IPR001036">
    <property type="entry name" value="Acrflvin-R"/>
</dbReference>
<sequence>MKGIINFSLNNKFAIWILTIIISFAGLYSGMTMKQETIPNINVPFLNVTAIDPGAAPEGIVEDVTKPLEQKLRNLEGVKTVTSTSMENAASITLEFDYGTDLTNATATVREALNEVQLPDSVQKPTISKFSINSFPVVSLSLSDKDGGDLEELTRLVESDIKPALEDIDGVAQVQVSGQYVKEVQLTFDQAKMAELGLSEDTVNGIVKGSSIRVPLGLFELDKSQKAVVVDGNIIGLDDLKDLAIPVVPSGAGAGANQGAGVSAGQGAGAAAGQGSAATGTSQGGGAQAGQASGQTADSSAQAGQDASGAAQGSNPAAGQAGSGNAATANPSGAAGAANAAGIPTVKLSDIAKIEVIGQAESISRTNGKESIGISVVKSNDANTVDVVKAVKNKAEELQKQFKNAELTILLDQGQPIQDSVNTMLGKAIFGALFAILIILLFLRNIRSTIISIISIPLSLLMALTALNLMDITLNMMTLGAMTVAIGRVVDDSIVVIENIYRRLTLKNEMLKGRDLVREATREMFIPILSSTIVTIAVFLPLALVSGMVGELFMPFALTMVFALLASLLVAITIVPMLAHSLFRKGIKNKQNHEEKPGKLAESYKRLLNWTLSHKIITVLIAVLLLVGSLFLYPFIGTSFLPEQKDKFATITYSPETGSLREDVEKEALVAEKWLLKQPGMEKMQYSIGGGNPLASMGGGGGNSALFYIQYNKDTKDFTDVKKQLVEGLQKEVTKGTWSELDMSGGFGGSNLSLSIYGDSVEQLKPVAEEVLKLVQAEKDSFEKADTTISDTYGQYTLVADQEKLSKLGLTAGQLAMALSPVRERPVLTEVDIDNKTYKVYVETDNKTFNSIKDIENEKVTSPLGIQIPIKDVAKVEEGTSPNSIMRIDGKVVVQVTANILASDVTKASQNLKANIDKLDLPDGVEVKFGGTTEQINDTFTQLGLAMLAAIAIVYFVLVVTFGGGLAPFAILFSLPFTVIGIMVGLFIAGGTLDVSAMMGALMLIGIVVTNAIVLIDRVIHKENEGLTTREALLEAGATRLRPILMTALATIGALLPLVTGLEESAGIISKGLGITVIGGLISSTLLTLVIVPIVYEFLMKFKKKKIVD</sequence>
<feature type="transmembrane region" description="Helical" evidence="2">
    <location>
        <begin position="1072"/>
        <end position="1096"/>
    </location>
</feature>
<feature type="transmembrane region" description="Helical" evidence="2">
    <location>
        <begin position="995"/>
        <end position="1020"/>
    </location>
</feature>
<dbReference type="EMBL" id="JACLIC010000056">
    <property type="protein sequence ID" value="MBY0207060.1"/>
    <property type="molecule type" value="Genomic_DNA"/>
</dbReference>
<feature type="transmembrane region" description="Helical" evidence="2">
    <location>
        <begin position="424"/>
        <end position="443"/>
    </location>
</feature>
<gene>
    <name evidence="3" type="ORF">H7T88_27915</name>
</gene>
<dbReference type="SUPFAM" id="SSF82866">
    <property type="entry name" value="Multidrug efflux transporter AcrB transmembrane domain"/>
    <property type="match status" value="2"/>
</dbReference>
<reference evidence="3 4" key="1">
    <citation type="submission" date="2020-08" db="EMBL/GenBank/DDBJ databases">
        <title>Fungal Genomes of the International Space Station.</title>
        <authorList>
            <person name="Seuylemezian A."/>
            <person name="Singh N.K."/>
            <person name="Wood J."/>
            <person name="Venkateswaran K."/>
        </authorList>
    </citation>
    <scope>NUCLEOTIDE SEQUENCE [LARGE SCALE GENOMIC DNA]</scope>
    <source>
        <strain evidence="3 4">S/N-304-OC-R4</strain>
    </source>
</reference>
<evidence type="ECO:0000313" key="3">
    <source>
        <dbReference type="EMBL" id="MBY0207060.1"/>
    </source>
</evidence>
<evidence type="ECO:0000313" key="4">
    <source>
        <dbReference type="Proteomes" id="UP000706031"/>
    </source>
</evidence>
<dbReference type="InterPro" id="IPR027463">
    <property type="entry name" value="AcrB_DN_DC_subdom"/>
</dbReference>
<dbReference type="Gene3D" id="3.30.70.1430">
    <property type="entry name" value="Multidrug efflux transporter AcrB pore domain"/>
    <property type="match status" value="2"/>
</dbReference>
<feature type="transmembrane region" description="Helical" evidence="2">
    <location>
        <begin position="12"/>
        <end position="31"/>
    </location>
</feature>
<dbReference type="SUPFAM" id="SSF82714">
    <property type="entry name" value="Multidrug efflux transporter AcrB TolC docking domain, DN and DC subdomains"/>
    <property type="match status" value="2"/>
</dbReference>
<feature type="transmembrane region" description="Helical" evidence="2">
    <location>
        <begin position="476"/>
        <end position="497"/>
    </location>
</feature>
<feature type="compositionally biased region" description="Low complexity" evidence="1">
    <location>
        <begin position="323"/>
        <end position="336"/>
    </location>
</feature>
<evidence type="ECO:0000256" key="1">
    <source>
        <dbReference type="SAM" id="MobiDB-lite"/>
    </source>
</evidence>
<feature type="compositionally biased region" description="Low complexity" evidence="1">
    <location>
        <begin position="289"/>
        <end position="314"/>
    </location>
</feature>
<dbReference type="RefSeq" id="WP_221791661.1">
    <property type="nucleotide sequence ID" value="NZ_JACLIC010000056.1"/>
</dbReference>
<keyword evidence="2" id="KW-0472">Membrane</keyword>
<accession>A0ABS7KSB3</accession>
<dbReference type="PANTHER" id="PTHR32063">
    <property type="match status" value="1"/>
</dbReference>
<dbReference type="PANTHER" id="PTHR32063:SF0">
    <property type="entry name" value="SWARMING MOTILITY PROTEIN SWRC"/>
    <property type="match status" value="1"/>
</dbReference>
<dbReference type="Gene3D" id="3.30.2090.10">
    <property type="entry name" value="Multidrug efflux transporter AcrB TolC docking domain, DN and DC subdomains"/>
    <property type="match status" value="3"/>
</dbReference>
<feature type="transmembrane region" description="Helical" evidence="2">
    <location>
        <begin position="450"/>
        <end position="470"/>
    </location>
</feature>
<dbReference type="Gene3D" id="3.30.70.1320">
    <property type="entry name" value="Multidrug efflux transporter AcrB pore domain like"/>
    <property type="match status" value="2"/>
</dbReference>
<keyword evidence="4" id="KW-1185">Reference proteome</keyword>
<feature type="compositionally biased region" description="Gly residues" evidence="1">
    <location>
        <begin position="255"/>
        <end position="272"/>
    </location>
</feature>
<feature type="transmembrane region" description="Helical" evidence="2">
    <location>
        <begin position="556"/>
        <end position="579"/>
    </location>
</feature>
<feature type="transmembrane region" description="Helical" evidence="2">
    <location>
        <begin position="969"/>
        <end position="989"/>
    </location>
</feature>
<name>A0ABS7KSB3_9BACL</name>
<feature type="transmembrane region" description="Helical" evidence="2">
    <location>
        <begin position="616"/>
        <end position="636"/>
    </location>
</feature>
<dbReference type="Gene3D" id="3.30.70.1440">
    <property type="entry name" value="Multidrug efflux transporter AcrB pore domain"/>
    <property type="match status" value="1"/>
</dbReference>
<protein>
    <submittedName>
        <fullName evidence="3">Efflux RND transporter permease subunit</fullName>
    </submittedName>
</protein>
<dbReference type="SUPFAM" id="SSF82693">
    <property type="entry name" value="Multidrug efflux transporter AcrB pore domain, PN1, PN2, PC1 and PC2 subdomains"/>
    <property type="match status" value="2"/>
</dbReference>
<dbReference type="Pfam" id="PF00873">
    <property type="entry name" value="ACR_tran"/>
    <property type="match status" value="2"/>
</dbReference>
<feature type="transmembrane region" description="Helical" evidence="2">
    <location>
        <begin position="1041"/>
        <end position="1060"/>
    </location>
</feature>
<dbReference type="Gene3D" id="1.20.1640.10">
    <property type="entry name" value="Multidrug efflux transporter AcrB transmembrane domain"/>
    <property type="match status" value="3"/>
</dbReference>
<feature type="region of interest" description="Disordered" evidence="1">
    <location>
        <begin position="255"/>
        <end position="336"/>
    </location>
</feature>
<dbReference type="Proteomes" id="UP000706031">
    <property type="component" value="Unassembled WGS sequence"/>
</dbReference>
<keyword evidence="2" id="KW-0812">Transmembrane</keyword>
<keyword evidence="2" id="KW-1133">Transmembrane helix</keyword>
<organism evidence="3 4">
    <name type="scientific">Paenibacillus cucumis</name>
    <name type="common">ex Kampfer et al. 2016</name>
    <dbReference type="NCBI Taxonomy" id="1776858"/>
    <lineage>
        <taxon>Bacteria</taxon>
        <taxon>Bacillati</taxon>
        <taxon>Bacillota</taxon>
        <taxon>Bacilli</taxon>
        <taxon>Bacillales</taxon>
        <taxon>Paenibacillaceae</taxon>
        <taxon>Paenibacillus</taxon>
    </lineage>
</organism>
<feature type="transmembrane region" description="Helical" evidence="2">
    <location>
        <begin position="524"/>
        <end position="544"/>
    </location>
</feature>
<feature type="transmembrane region" description="Helical" evidence="2">
    <location>
        <begin position="943"/>
        <end position="962"/>
    </location>
</feature>
<evidence type="ECO:0000256" key="2">
    <source>
        <dbReference type="SAM" id="Phobius"/>
    </source>
</evidence>
<comment type="caution">
    <text evidence="3">The sequence shown here is derived from an EMBL/GenBank/DDBJ whole genome shotgun (WGS) entry which is preliminary data.</text>
</comment>